<dbReference type="eggNOG" id="COG1262">
    <property type="taxonomic scope" value="Bacteria"/>
</dbReference>
<feature type="domain" description="Sulfatase-modifying factor enzyme-like" evidence="1">
    <location>
        <begin position="1"/>
        <end position="157"/>
    </location>
</feature>
<evidence type="ECO:0000313" key="3">
    <source>
        <dbReference type="Proteomes" id="UP000005459"/>
    </source>
</evidence>
<accession>F9UHP2</accession>
<organism evidence="2 3">
    <name type="scientific">Thiocapsa marina 5811</name>
    <dbReference type="NCBI Taxonomy" id="768671"/>
    <lineage>
        <taxon>Bacteria</taxon>
        <taxon>Pseudomonadati</taxon>
        <taxon>Pseudomonadota</taxon>
        <taxon>Gammaproteobacteria</taxon>
        <taxon>Chromatiales</taxon>
        <taxon>Chromatiaceae</taxon>
        <taxon>Thiocapsa</taxon>
    </lineage>
</organism>
<name>F9UHP2_9GAMM</name>
<dbReference type="InterPro" id="IPR051043">
    <property type="entry name" value="Sulfatase_Mod_Factor_Kinase"/>
</dbReference>
<proteinExistence type="predicted"/>
<protein>
    <submittedName>
        <fullName evidence="2">Sulphatase-modifying factor protein</fullName>
    </submittedName>
</protein>
<dbReference type="PANTHER" id="PTHR23150">
    <property type="entry name" value="SULFATASE MODIFYING FACTOR 1, 2"/>
    <property type="match status" value="1"/>
</dbReference>
<dbReference type="InterPro" id="IPR016187">
    <property type="entry name" value="CTDL_fold"/>
</dbReference>
<evidence type="ECO:0000259" key="1">
    <source>
        <dbReference type="Pfam" id="PF03781"/>
    </source>
</evidence>
<dbReference type="Gene3D" id="3.90.1580.10">
    <property type="entry name" value="paralog of FGE (formylglycine-generating enzyme)"/>
    <property type="match status" value="1"/>
</dbReference>
<dbReference type="PATRIC" id="fig|768671.3.peg.4686"/>
<dbReference type="InterPro" id="IPR042095">
    <property type="entry name" value="SUMF_sf"/>
</dbReference>
<dbReference type="STRING" id="768671.ThimaDRAFT_4445"/>
<sequence>MIVLPGGEFWMGPPEDELERSFDEGPRHRVRIAPFAIGKTAVTFGQHDVFCEATGRVKPGDEGWGRGERPAINVSWHDAIAYAQWLSKETGRSYRLPTEAEWEYAARAGTQTPFWTGRCIHTDQANYNGNYDYNGCGSKTGVYRKQTVPVGSLPANA</sequence>
<dbReference type="SUPFAM" id="SSF56436">
    <property type="entry name" value="C-type lectin-like"/>
    <property type="match status" value="1"/>
</dbReference>
<dbReference type="InterPro" id="IPR005532">
    <property type="entry name" value="SUMF_dom"/>
</dbReference>
<evidence type="ECO:0000313" key="2">
    <source>
        <dbReference type="EMBL" id="EGV16218.1"/>
    </source>
</evidence>
<keyword evidence="3" id="KW-1185">Reference proteome</keyword>
<reference evidence="2 3" key="1">
    <citation type="submission" date="2011-06" db="EMBL/GenBank/DDBJ databases">
        <title>The draft genome of Thiocapsa marina 5811.</title>
        <authorList>
            <consortium name="US DOE Joint Genome Institute (JGI-PGF)"/>
            <person name="Lucas S."/>
            <person name="Han J."/>
            <person name="Cheng J.-F."/>
            <person name="Goodwin L."/>
            <person name="Pitluck S."/>
            <person name="Peters L."/>
            <person name="Land M.L."/>
            <person name="Hauser L."/>
            <person name="Vogl K."/>
            <person name="Liu Z."/>
            <person name="Imhoff J."/>
            <person name="Thiel V."/>
            <person name="Frigaard N.-U."/>
            <person name="Bryant D."/>
            <person name="Woyke T.J."/>
        </authorList>
    </citation>
    <scope>NUCLEOTIDE SEQUENCE [LARGE SCALE GENOMIC DNA]</scope>
    <source>
        <strain evidence="2 3">5811</strain>
    </source>
</reference>
<dbReference type="Pfam" id="PF03781">
    <property type="entry name" value="FGE-sulfatase"/>
    <property type="match status" value="1"/>
</dbReference>
<gene>
    <name evidence="2" type="ORF">ThimaDRAFT_4445</name>
</gene>
<dbReference type="EMBL" id="AFWV01000020">
    <property type="protein sequence ID" value="EGV16218.1"/>
    <property type="molecule type" value="Genomic_DNA"/>
</dbReference>
<dbReference type="PANTHER" id="PTHR23150:SF35">
    <property type="entry name" value="BLL6746 PROTEIN"/>
    <property type="match status" value="1"/>
</dbReference>
<dbReference type="GO" id="GO:0120147">
    <property type="term" value="F:formylglycine-generating oxidase activity"/>
    <property type="evidence" value="ECO:0007669"/>
    <property type="project" value="TreeGrafter"/>
</dbReference>
<dbReference type="Proteomes" id="UP000005459">
    <property type="component" value="Unassembled WGS sequence"/>
</dbReference>
<dbReference type="AlphaFoldDB" id="F9UHP2"/>